<dbReference type="SUPFAM" id="SSF51182">
    <property type="entry name" value="RmlC-like cupins"/>
    <property type="match status" value="1"/>
</dbReference>
<dbReference type="InterPro" id="IPR047183">
    <property type="entry name" value="GDO-like"/>
</dbReference>
<dbReference type="GO" id="GO:0051213">
    <property type="term" value="F:dioxygenase activity"/>
    <property type="evidence" value="ECO:0007669"/>
    <property type="project" value="UniProtKB-KW"/>
</dbReference>
<evidence type="ECO:0000313" key="5">
    <source>
        <dbReference type="Proteomes" id="UP000194139"/>
    </source>
</evidence>
<protein>
    <recommendedName>
        <fullName evidence="3">Cupin type-2 domain-containing protein</fullName>
    </recommendedName>
</protein>
<evidence type="ECO:0000256" key="1">
    <source>
        <dbReference type="ARBA" id="ARBA00022964"/>
    </source>
</evidence>
<dbReference type="Pfam" id="PF07883">
    <property type="entry name" value="Cupin_2"/>
    <property type="match status" value="1"/>
</dbReference>
<dbReference type="Gene3D" id="2.60.120.10">
    <property type="entry name" value="Jelly Rolls"/>
    <property type="match status" value="2"/>
</dbReference>
<evidence type="ECO:0000259" key="3">
    <source>
        <dbReference type="Pfam" id="PF07883"/>
    </source>
</evidence>
<accession>A0A1W6YYQ2</accession>
<name>A0A1W6YYQ2_9BORD</name>
<dbReference type="AlphaFoldDB" id="A0A1W6YYQ2"/>
<keyword evidence="1" id="KW-0223">Dioxygenase</keyword>
<proteinExistence type="predicted"/>
<keyword evidence="5" id="KW-1185">Reference proteome</keyword>
<dbReference type="Proteomes" id="UP000194139">
    <property type="component" value="Chromosome"/>
</dbReference>
<dbReference type="InterPro" id="IPR014710">
    <property type="entry name" value="RmlC-like_jellyroll"/>
</dbReference>
<dbReference type="InterPro" id="IPR011051">
    <property type="entry name" value="RmlC_Cupin_sf"/>
</dbReference>
<organism evidence="4 5">
    <name type="scientific">Bordetella genomosp. 9</name>
    <dbReference type="NCBI Taxonomy" id="1416803"/>
    <lineage>
        <taxon>Bacteria</taxon>
        <taxon>Pseudomonadati</taxon>
        <taxon>Pseudomonadota</taxon>
        <taxon>Betaproteobacteria</taxon>
        <taxon>Burkholderiales</taxon>
        <taxon>Alcaligenaceae</taxon>
        <taxon>Bordetella</taxon>
    </lineage>
</organism>
<reference evidence="4 5" key="1">
    <citation type="submission" date="2017-05" db="EMBL/GenBank/DDBJ databases">
        <title>Complete and WGS of Bordetella genogroups.</title>
        <authorList>
            <person name="Spilker T."/>
            <person name="LiPuma J."/>
        </authorList>
    </citation>
    <scope>NUCLEOTIDE SEQUENCE [LARGE SCALE GENOMIC DNA]</scope>
    <source>
        <strain evidence="4 5">AU17164</strain>
    </source>
</reference>
<gene>
    <name evidence="4" type="ORF">CAL13_07835</name>
</gene>
<dbReference type="EMBL" id="CP021109">
    <property type="protein sequence ID" value="ARP86121.1"/>
    <property type="molecule type" value="Genomic_DNA"/>
</dbReference>
<dbReference type="InterPro" id="IPR013096">
    <property type="entry name" value="Cupin_2"/>
</dbReference>
<keyword evidence="2" id="KW-0560">Oxidoreductase</keyword>
<sequence length="324" mass="34007">MSSGNSGLRMAALPVGRARSPATAAQARARYFNSANAFNIALPEVTARVFTEPPRMAAVPYAASGFYACDQSDQLGCAYPATTPFMLARYARIQAGESIVAPFAERASSSIWYVMAGRGTVSTGAGVDTGSDERLAFGSGDVFLLPCRRTELTADADHDVLLWVVTDEPLLAALELAPRAGIGQAVHFTRADIAAHMDSVQAATPDADTSGRAVVFSCEALEEKRNIMPALTLSLNTLAPGGSQAAHRHNSAALTLVLSGTSCHSMLGGVRCAWEEGATLVTPAGVAHSHHNEGDARADFLIVQDGGLYYEGRTMGFAWTSDPA</sequence>
<evidence type="ECO:0000313" key="4">
    <source>
        <dbReference type="EMBL" id="ARP86121.1"/>
    </source>
</evidence>
<evidence type="ECO:0000256" key="2">
    <source>
        <dbReference type="ARBA" id="ARBA00023002"/>
    </source>
</evidence>
<feature type="domain" description="Cupin type-2" evidence="3">
    <location>
        <begin position="237"/>
        <end position="303"/>
    </location>
</feature>
<dbReference type="PANTHER" id="PTHR41517:SF1">
    <property type="entry name" value="CUPIN"/>
    <property type="match status" value="1"/>
</dbReference>
<dbReference type="PANTHER" id="PTHR41517">
    <property type="entry name" value="1,2-DIOXYGENASE PROTEIN-RELATED"/>
    <property type="match status" value="1"/>
</dbReference>